<dbReference type="OrthoDB" id="2830640at2759"/>
<dbReference type="RefSeq" id="XP_033534909.1">
    <property type="nucleotide sequence ID" value="XM_033677480.1"/>
</dbReference>
<accession>A0A6G1G5I5</accession>
<reference evidence="8" key="3">
    <citation type="submission" date="2025-04" db="UniProtKB">
        <authorList>
            <consortium name="RefSeq"/>
        </authorList>
    </citation>
    <scope>IDENTIFICATION</scope>
    <source>
        <strain evidence="8">CBS 781.70</strain>
    </source>
</reference>
<sequence>MTLVGRWTQKHTFALCFGAPRDLQCNLESALSRDIRGICFQDPFALLSPILNETLILYDRSVWRVRDQIRLVEADREKELVVEPDFSVLHELARHAIHSSETLSVTTLSLQTLRTHQRHYRRNSTVVKGTTQIPTVVAEMDFQLQMLENLKLRSDANEARLKNEITLAYNMITQRDSRVMLEIGNAAKKDSATMKTIAILTMAFLPATFTSTVFGMTFFDYSPSNGNQSWTVSGKFWIYWVTAIPLTILTILVWFASRRDNTRRFLCSYMTVNDVEKAK</sequence>
<gene>
    <name evidence="6 8" type="ORF">P152DRAFT_434213</name>
</gene>
<evidence type="ECO:0000313" key="6">
    <source>
        <dbReference type="EMBL" id="KAF1813278.1"/>
    </source>
</evidence>
<dbReference type="EMBL" id="ML975155">
    <property type="protein sequence ID" value="KAF1813278.1"/>
    <property type="molecule type" value="Genomic_DNA"/>
</dbReference>
<reference evidence="8" key="2">
    <citation type="submission" date="2020-04" db="EMBL/GenBank/DDBJ databases">
        <authorList>
            <consortium name="NCBI Genome Project"/>
        </authorList>
    </citation>
    <scope>NUCLEOTIDE SEQUENCE</scope>
    <source>
        <strain evidence="8">CBS 781.70</strain>
    </source>
</reference>
<keyword evidence="7" id="KW-1185">Reference proteome</keyword>
<evidence type="ECO:0000256" key="5">
    <source>
        <dbReference type="SAM" id="Phobius"/>
    </source>
</evidence>
<evidence type="ECO:0000256" key="1">
    <source>
        <dbReference type="ARBA" id="ARBA00004141"/>
    </source>
</evidence>
<protein>
    <recommendedName>
        <fullName evidence="9">Mg2+ transporter protein</fullName>
    </recommendedName>
</protein>
<name>A0A6G1G5I5_9PEZI</name>
<dbReference type="InterPro" id="IPR045863">
    <property type="entry name" value="CorA_TM1_TM2"/>
</dbReference>
<dbReference type="AlphaFoldDB" id="A0A6G1G5I5"/>
<evidence type="ECO:0000313" key="8">
    <source>
        <dbReference type="RefSeq" id="XP_033534909.1"/>
    </source>
</evidence>
<evidence type="ECO:0000256" key="3">
    <source>
        <dbReference type="ARBA" id="ARBA00022989"/>
    </source>
</evidence>
<reference evidence="6 8" key="1">
    <citation type="submission" date="2020-01" db="EMBL/GenBank/DDBJ databases">
        <authorList>
            <consortium name="DOE Joint Genome Institute"/>
            <person name="Haridas S."/>
            <person name="Albert R."/>
            <person name="Binder M."/>
            <person name="Bloem J."/>
            <person name="Labutti K."/>
            <person name="Salamov A."/>
            <person name="Andreopoulos B."/>
            <person name="Baker S.E."/>
            <person name="Barry K."/>
            <person name="Bills G."/>
            <person name="Bluhm B.H."/>
            <person name="Cannon C."/>
            <person name="Castanera R."/>
            <person name="Culley D.E."/>
            <person name="Daum C."/>
            <person name="Ezra D."/>
            <person name="Gonzalez J.B."/>
            <person name="Henrissat B."/>
            <person name="Kuo A."/>
            <person name="Liang C."/>
            <person name="Lipzen A."/>
            <person name="Lutzoni F."/>
            <person name="Magnuson J."/>
            <person name="Mondo S."/>
            <person name="Nolan M."/>
            <person name="Ohm R."/>
            <person name="Pangilinan J."/>
            <person name="Park H.-J."/>
            <person name="Ramirez L."/>
            <person name="Alfaro M."/>
            <person name="Sun H."/>
            <person name="Tritt A."/>
            <person name="Yoshinaga Y."/>
            <person name="Zwiers L.-H."/>
            <person name="Turgeon B.G."/>
            <person name="Goodwin S.B."/>
            <person name="Spatafora J.W."/>
            <person name="Crous P.W."/>
            <person name="Grigoriev I.V."/>
        </authorList>
    </citation>
    <scope>NUCLEOTIDE SEQUENCE</scope>
    <source>
        <strain evidence="6 8">CBS 781.70</strain>
    </source>
</reference>
<evidence type="ECO:0000313" key="7">
    <source>
        <dbReference type="Proteomes" id="UP000504638"/>
    </source>
</evidence>
<proteinExistence type="predicted"/>
<evidence type="ECO:0000256" key="2">
    <source>
        <dbReference type="ARBA" id="ARBA00022692"/>
    </source>
</evidence>
<dbReference type="SUPFAM" id="SSF144083">
    <property type="entry name" value="Magnesium transport protein CorA, transmembrane region"/>
    <property type="match status" value="1"/>
</dbReference>
<dbReference type="Gene3D" id="1.20.58.340">
    <property type="entry name" value="Magnesium transport protein CorA, transmembrane region"/>
    <property type="match status" value="1"/>
</dbReference>
<feature type="transmembrane region" description="Helical" evidence="5">
    <location>
        <begin position="197"/>
        <end position="217"/>
    </location>
</feature>
<keyword evidence="4 5" id="KW-0472">Membrane</keyword>
<dbReference type="GeneID" id="54418050"/>
<evidence type="ECO:0000256" key="4">
    <source>
        <dbReference type="ARBA" id="ARBA00023136"/>
    </source>
</evidence>
<dbReference type="Proteomes" id="UP000504638">
    <property type="component" value="Unplaced"/>
</dbReference>
<keyword evidence="3 5" id="KW-1133">Transmembrane helix</keyword>
<feature type="transmembrane region" description="Helical" evidence="5">
    <location>
        <begin position="237"/>
        <end position="256"/>
    </location>
</feature>
<evidence type="ECO:0008006" key="9">
    <source>
        <dbReference type="Google" id="ProtNLM"/>
    </source>
</evidence>
<comment type="subcellular location">
    <subcellularLocation>
        <location evidence="1">Membrane</location>
        <topology evidence="1">Multi-pass membrane protein</topology>
    </subcellularLocation>
</comment>
<organism evidence="6">
    <name type="scientific">Eremomyces bilateralis CBS 781.70</name>
    <dbReference type="NCBI Taxonomy" id="1392243"/>
    <lineage>
        <taxon>Eukaryota</taxon>
        <taxon>Fungi</taxon>
        <taxon>Dikarya</taxon>
        <taxon>Ascomycota</taxon>
        <taxon>Pezizomycotina</taxon>
        <taxon>Dothideomycetes</taxon>
        <taxon>Dothideomycetes incertae sedis</taxon>
        <taxon>Eremomycetales</taxon>
        <taxon>Eremomycetaceae</taxon>
        <taxon>Eremomyces</taxon>
    </lineage>
</organism>
<keyword evidence="2 5" id="KW-0812">Transmembrane</keyword>
<dbReference type="GO" id="GO:0016020">
    <property type="term" value="C:membrane"/>
    <property type="evidence" value="ECO:0007669"/>
    <property type="project" value="UniProtKB-SubCell"/>
</dbReference>